<dbReference type="Pfam" id="PF00990">
    <property type="entry name" value="GGDEF"/>
    <property type="match status" value="1"/>
</dbReference>
<evidence type="ECO:0000259" key="4">
    <source>
        <dbReference type="PROSITE" id="PS50883"/>
    </source>
</evidence>
<dbReference type="InterPro" id="IPR013767">
    <property type="entry name" value="PAS_fold"/>
</dbReference>
<dbReference type="InterPro" id="IPR000160">
    <property type="entry name" value="GGDEF_dom"/>
</dbReference>
<dbReference type="SMART" id="SM00267">
    <property type="entry name" value="GGDEF"/>
    <property type="match status" value="1"/>
</dbReference>
<name>A0ABV7WU81_9GAMM</name>
<dbReference type="Gene3D" id="3.20.20.450">
    <property type="entry name" value="EAL domain"/>
    <property type="match status" value="1"/>
</dbReference>
<feature type="region of interest" description="Disordered" evidence="1">
    <location>
        <begin position="1"/>
        <end position="32"/>
    </location>
</feature>
<feature type="domain" description="EAL" evidence="4">
    <location>
        <begin position="636"/>
        <end position="890"/>
    </location>
</feature>
<dbReference type="InterPro" id="IPR035965">
    <property type="entry name" value="PAS-like_dom_sf"/>
</dbReference>
<dbReference type="SUPFAM" id="SSF141868">
    <property type="entry name" value="EAL domain-like"/>
    <property type="match status" value="1"/>
</dbReference>
<dbReference type="PROSITE" id="PS50887">
    <property type="entry name" value="GGDEF"/>
    <property type="match status" value="1"/>
</dbReference>
<dbReference type="PROSITE" id="PS50112">
    <property type="entry name" value="PAS"/>
    <property type="match status" value="1"/>
</dbReference>
<feature type="domain" description="PAC" evidence="3">
    <location>
        <begin position="410"/>
        <end position="462"/>
    </location>
</feature>
<dbReference type="InterPro" id="IPR029787">
    <property type="entry name" value="Nucleotide_cyclase"/>
</dbReference>
<dbReference type="Proteomes" id="UP001595710">
    <property type="component" value="Unassembled WGS sequence"/>
</dbReference>
<dbReference type="Pfam" id="PF13426">
    <property type="entry name" value="PAS_9"/>
    <property type="match status" value="1"/>
</dbReference>
<dbReference type="InterPro" id="IPR001633">
    <property type="entry name" value="EAL_dom"/>
</dbReference>
<dbReference type="SMART" id="SM00091">
    <property type="entry name" value="PAS"/>
    <property type="match status" value="2"/>
</dbReference>
<dbReference type="PROSITE" id="PS50113">
    <property type="entry name" value="PAC"/>
    <property type="match status" value="1"/>
</dbReference>
<dbReference type="CDD" id="cd00130">
    <property type="entry name" value="PAS"/>
    <property type="match status" value="2"/>
</dbReference>
<keyword evidence="7" id="KW-1185">Reference proteome</keyword>
<dbReference type="InterPro" id="IPR000700">
    <property type="entry name" value="PAS-assoc_C"/>
</dbReference>
<evidence type="ECO:0000259" key="3">
    <source>
        <dbReference type="PROSITE" id="PS50113"/>
    </source>
</evidence>
<dbReference type="SUPFAM" id="SSF55785">
    <property type="entry name" value="PYP-like sensor domain (PAS domain)"/>
    <property type="match status" value="2"/>
</dbReference>
<dbReference type="PANTHER" id="PTHR44757">
    <property type="entry name" value="DIGUANYLATE CYCLASE DGCP"/>
    <property type="match status" value="1"/>
</dbReference>
<dbReference type="Pfam" id="PF00563">
    <property type="entry name" value="EAL"/>
    <property type="match status" value="1"/>
</dbReference>
<evidence type="ECO:0000259" key="5">
    <source>
        <dbReference type="PROSITE" id="PS50887"/>
    </source>
</evidence>
<feature type="compositionally biased region" description="Polar residues" evidence="1">
    <location>
        <begin position="1"/>
        <end position="12"/>
    </location>
</feature>
<protein>
    <submittedName>
        <fullName evidence="6">EAL domain-containing protein</fullName>
    </submittedName>
</protein>
<evidence type="ECO:0000259" key="2">
    <source>
        <dbReference type="PROSITE" id="PS50112"/>
    </source>
</evidence>
<evidence type="ECO:0000313" key="6">
    <source>
        <dbReference type="EMBL" id="MFC3701653.1"/>
    </source>
</evidence>
<dbReference type="RefSeq" id="WP_377362749.1">
    <property type="nucleotide sequence ID" value="NZ_JBHRYN010000010.1"/>
</dbReference>
<dbReference type="InterPro" id="IPR052155">
    <property type="entry name" value="Biofilm_reg_signaling"/>
</dbReference>
<dbReference type="PROSITE" id="PS50883">
    <property type="entry name" value="EAL"/>
    <property type="match status" value="1"/>
</dbReference>
<dbReference type="SUPFAM" id="SSF55073">
    <property type="entry name" value="Nucleotide cyclase"/>
    <property type="match status" value="1"/>
</dbReference>
<accession>A0ABV7WU81</accession>
<dbReference type="NCBIfam" id="TIGR00254">
    <property type="entry name" value="GGDEF"/>
    <property type="match status" value="1"/>
</dbReference>
<organism evidence="6 7">
    <name type="scientific">Reinekea marina</name>
    <dbReference type="NCBI Taxonomy" id="1310421"/>
    <lineage>
        <taxon>Bacteria</taxon>
        <taxon>Pseudomonadati</taxon>
        <taxon>Pseudomonadota</taxon>
        <taxon>Gammaproteobacteria</taxon>
        <taxon>Oceanospirillales</taxon>
        <taxon>Saccharospirillaceae</taxon>
        <taxon>Reinekea</taxon>
    </lineage>
</organism>
<sequence>MSAKSDSQSATSVKRRKDTELRDAVNRMQSIGQKVQKKNNAYRLALRELSHLTHSPLAFVLELAFDEQMKPYFECRCVFHNPEDNTEAPDTDLDFRLSDFRLPIDSKSKEFYRIYMSTQAAVFDKTTIGNFPSSAGWQAIDGMISIPVSDGGKPKALIVLCNSAEPYRIELNKRIWPLLSSLLNMLRIIETRENLSHSNIRPIKEDESARENYSIIEQLSPSGILVLDSKLNILRINPASEQIFGFEAHDLLGKSVINLLPESYPNEHALRTFSVQAHTNQKRTNHNIQIKGVTRAGQTVVLQASIVPIRENHQPCILVLLKNLAEINEIQNQLEGELQRFRALTDLAPMGILQTDQYWHTSYVNKQWLEITSIEEEQTVGLNWTHIFQGINAEANIADLHKSLLNHKVFKRELQYECPNGTERWIIFHARPLLDINGNVDGFLASIIDNTYYHHSETKLRDLAERDPLTRLANRTLLLERLEHAISHKQRRGAVALLSLDLDGFKNINDSMGHEAGDRLLIEVAKRVSDILREEDLLARIGGDEFIVLLERIAEAEVASIIAIKILKALREPFEIDNQEVFISTSIGICFSVAGQKSTCASLLKQADIALYRAKAEGRNNFQYYTPDLDLVSKRRLELGNSLHRALNLGEFEVYYQPQLSVSDNVVVGFEALIRWNHPEKGLIAPDEFIPLLEEIGLIAPVGRWIAHSCFMQLREWIDAKLVSEDAVMSVNVSPRQFRDSQFLQSVKNSMVSARLSGKNVTIEITETALLQDNLEVKATLEAFHEANIGIALDDFGTGYASLSHLKKYPISVIKIDRSFIKDLPYDEEDIAITDSVLALAEAFKLKVVAEGVDSDEILECLKERDCHTYQGYLFSKPLAAKDIPDKIKQ</sequence>
<dbReference type="CDD" id="cd01949">
    <property type="entry name" value="GGDEF"/>
    <property type="match status" value="1"/>
</dbReference>
<dbReference type="Gene3D" id="3.30.70.270">
    <property type="match status" value="1"/>
</dbReference>
<gene>
    <name evidence="6" type="ORF">ACFOND_08395</name>
</gene>
<dbReference type="InterPro" id="IPR043128">
    <property type="entry name" value="Rev_trsase/Diguanyl_cyclase"/>
</dbReference>
<evidence type="ECO:0000313" key="7">
    <source>
        <dbReference type="Proteomes" id="UP001595710"/>
    </source>
</evidence>
<feature type="domain" description="PAS" evidence="2">
    <location>
        <begin position="209"/>
        <end position="257"/>
    </location>
</feature>
<feature type="domain" description="GGDEF" evidence="5">
    <location>
        <begin position="493"/>
        <end position="627"/>
    </location>
</feature>
<dbReference type="CDD" id="cd01948">
    <property type="entry name" value="EAL"/>
    <property type="match status" value="1"/>
</dbReference>
<reference evidence="7" key="1">
    <citation type="journal article" date="2019" name="Int. J. Syst. Evol. Microbiol.">
        <title>The Global Catalogue of Microorganisms (GCM) 10K type strain sequencing project: providing services to taxonomists for standard genome sequencing and annotation.</title>
        <authorList>
            <consortium name="The Broad Institute Genomics Platform"/>
            <consortium name="The Broad Institute Genome Sequencing Center for Infectious Disease"/>
            <person name="Wu L."/>
            <person name="Ma J."/>
        </authorList>
    </citation>
    <scope>NUCLEOTIDE SEQUENCE [LARGE SCALE GENOMIC DNA]</scope>
    <source>
        <strain evidence="7">CECT 8288</strain>
    </source>
</reference>
<evidence type="ECO:0000256" key="1">
    <source>
        <dbReference type="SAM" id="MobiDB-lite"/>
    </source>
</evidence>
<dbReference type="InterPro" id="IPR000014">
    <property type="entry name" value="PAS"/>
</dbReference>
<dbReference type="EMBL" id="JBHRYN010000010">
    <property type="protein sequence ID" value="MFC3701653.1"/>
    <property type="molecule type" value="Genomic_DNA"/>
</dbReference>
<dbReference type="PANTHER" id="PTHR44757:SF2">
    <property type="entry name" value="BIOFILM ARCHITECTURE MAINTENANCE PROTEIN MBAA"/>
    <property type="match status" value="1"/>
</dbReference>
<dbReference type="Gene3D" id="3.30.450.20">
    <property type="entry name" value="PAS domain"/>
    <property type="match status" value="2"/>
</dbReference>
<dbReference type="NCBIfam" id="TIGR00229">
    <property type="entry name" value="sensory_box"/>
    <property type="match status" value="2"/>
</dbReference>
<dbReference type="SMART" id="SM00052">
    <property type="entry name" value="EAL"/>
    <property type="match status" value="1"/>
</dbReference>
<comment type="caution">
    <text evidence="6">The sequence shown here is derived from an EMBL/GenBank/DDBJ whole genome shotgun (WGS) entry which is preliminary data.</text>
</comment>
<dbReference type="InterPro" id="IPR035919">
    <property type="entry name" value="EAL_sf"/>
</dbReference>
<dbReference type="SMART" id="SM00086">
    <property type="entry name" value="PAC"/>
    <property type="match status" value="2"/>
</dbReference>
<dbReference type="Pfam" id="PF00989">
    <property type="entry name" value="PAS"/>
    <property type="match status" value="1"/>
</dbReference>
<proteinExistence type="predicted"/>
<dbReference type="InterPro" id="IPR001610">
    <property type="entry name" value="PAC"/>
</dbReference>